<accession>A0A139WT77</accession>
<proteinExistence type="predicted"/>
<sequence>MRVPNGQLFQAEEKTQPPIPIPDPVKVKIMNLVGTQKKQFGEALIDAFPRKNDLEMMLSYELDWNLNQIVCGSNYKEIVFELIQWAEARGKIKELLQTAKKANPGNPQLQNFSLSSADNLDTTTHSEIRLSPKPPESPEKIRRQMLEKQYQALEKQYQELSQQLSFTINAGDRVQLDMQLEDVYQRLKKLSDELGSLSDF</sequence>
<evidence type="ECO:0000313" key="4">
    <source>
        <dbReference type="EMBL" id="KYC35638.1"/>
    </source>
</evidence>
<dbReference type="AlphaFoldDB" id="A0A139WT77"/>
<dbReference type="STRING" id="128403.WA1_07420"/>
<dbReference type="Pfam" id="PF19955">
    <property type="entry name" value="EAD1"/>
    <property type="match status" value="1"/>
</dbReference>
<organism evidence="4 5">
    <name type="scientific">Scytonema hofmannii PCC 7110</name>
    <dbReference type="NCBI Taxonomy" id="128403"/>
    <lineage>
        <taxon>Bacteria</taxon>
        <taxon>Bacillati</taxon>
        <taxon>Cyanobacteriota</taxon>
        <taxon>Cyanophyceae</taxon>
        <taxon>Nostocales</taxon>
        <taxon>Scytonemataceae</taxon>
        <taxon>Scytonema</taxon>
    </lineage>
</organism>
<feature type="domain" description="Effector-associated" evidence="2">
    <location>
        <begin position="30"/>
        <end position="112"/>
    </location>
</feature>
<dbReference type="Proteomes" id="UP000076925">
    <property type="component" value="Unassembled WGS sequence"/>
</dbReference>
<evidence type="ECO:0000313" key="5">
    <source>
        <dbReference type="Proteomes" id="UP000076925"/>
    </source>
</evidence>
<gene>
    <name evidence="4" type="ORF">WA1_07420</name>
</gene>
<name>A0A139WT77_9CYAN</name>
<keyword evidence="5" id="KW-1185">Reference proteome</keyword>
<dbReference type="EMBL" id="ANNX02000051">
    <property type="protein sequence ID" value="KYC35638.1"/>
    <property type="molecule type" value="Genomic_DNA"/>
</dbReference>
<dbReference type="InterPro" id="IPR045430">
    <property type="entry name" value="EAD1"/>
</dbReference>
<evidence type="ECO:0000259" key="2">
    <source>
        <dbReference type="Pfam" id="PF19955"/>
    </source>
</evidence>
<keyword evidence="1" id="KW-0175">Coiled coil</keyword>
<feature type="coiled-coil region" evidence="1">
    <location>
        <begin position="143"/>
        <end position="193"/>
    </location>
</feature>
<evidence type="ECO:0000259" key="3">
    <source>
        <dbReference type="Pfam" id="PF19962"/>
    </source>
</evidence>
<comment type="caution">
    <text evidence="4">The sequence shown here is derived from an EMBL/GenBank/DDBJ whole genome shotgun (WGS) entry which is preliminary data.</text>
</comment>
<dbReference type="InterPro" id="IPR045438">
    <property type="entry name" value="EAD9"/>
</dbReference>
<protein>
    <submittedName>
        <fullName evidence="4">Uncharacterized protein</fullName>
    </submittedName>
</protein>
<dbReference type="Pfam" id="PF19962">
    <property type="entry name" value="EAD9"/>
    <property type="match status" value="1"/>
</dbReference>
<evidence type="ECO:0000256" key="1">
    <source>
        <dbReference type="SAM" id="Coils"/>
    </source>
</evidence>
<feature type="domain" description="Effector-associated" evidence="3">
    <location>
        <begin position="136"/>
        <end position="197"/>
    </location>
</feature>
<reference evidence="4 5" key="1">
    <citation type="journal article" date="2013" name="Genome Biol. Evol.">
        <title>Genomes of Stigonematalean cyanobacteria (subsection V) and the evolution of oxygenic photosynthesis from prokaryotes to plastids.</title>
        <authorList>
            <person name="Dagan T."/>
            <person name="Roettger M."/>
            <person name="Stucken K."/>
            <person name="Landan G."/>
            <person name="Koch R."/>
            <person name="Major P."/>
            <person name="Gould S.B."/>
            <person name="Goremykin V.V."/>
            <person name="Rippka R."/>
            <person name="Tandeau de Marsac N."/>
            <person name="Gugger M."/>
            <person name="Lockhart P.J."/>
            <person name="Allen J.F."/>
            <person name="Brune I."/>
            <person name="Maus I."/>
            <person name="Puhler A."/>
            <person name="Martin W.F."/>
        </authorList>
    </citation>
    <scope>NUCLEOTIDE SEQUENCE [LARGE SCALE GENOMIC DNA]</scope>
    <source>
        <strain evidence="4 5">PCC 7110</strain>
    </source>
</reference>